<dbReference type="NCBIfam" id="TIGR04272">
    <property type="entry name" value="cxxc_cxxc_Mbark"/>
    <property type="match status" value="1"/>
</dbReference>
<dbReference type="EMBL" id="CP128399">
    <property type="protein sequence ID" value="WJW66440.1"/>
    <property type="molecule type" value="Genomic_DNA"/>
</dbReference>
<dbReference type="Proteomes" id="UP001431572">
    <property type="component" value="Chromosome 1"/>
</dbReference>
<evidence type="ECO:0000256" key="1">
    <source>
        <dbReference type="SAM" id="MobiDB-lite"/>
    </source>
</evidence>
<organism evidence="4 6">
    <name type="scientific">Candidatus Chlorohelix allophototropha</name>
    <dbReference type="NCBI Taxonomy" id="3003348"/>
    <lineage>
        <taxon>Bacteria</taxon>
        <taxon>Bacillati</taxon>
        <taxon>Chloroflexota</taxon>
        <taxon>Chloroflexia</taxon>
        <taxon>Candidatus Chloroheliales</taxon>
        <taxon>Candidatus Chloroheliaceae</taxon>
        <taxon>Candidatus Chlorohelix</taxon>
    </lineage>
</organism>
<evidence type="ECO:0000259" key="2">
    <source>
        <dbReference type="Pfam" id="PF13451"/>
    </source>
</evidence>
<feature type="domain" description="Probable zinc-binding" evidence="2">
    <location>
        <begin position="4"/>
        <end position="48"/>
    </location>
</feature>
<dbReference type="Pfam" id="PF13451">
    <property type="entry name" value="zf_Tbcl"/>
    <property type="match status" value="1"/>
</dbReference>
<evidence type="ECO:0000259" key="3">
    <source>
        <dbReference type="Pfam" id="PF23477"/>
    </source>
</evidence>
<dbReference type="EMBL" id="JACATZ010000001">
    <property type="protein sequence ID" value="NWJ44549.1"/>
    <property type="molecule type" value="Genomic_DNA"/>
</dbReference>
<dbReference type="InterPro" id="IPR025306">
    <property type="entry name" value="Zn-bnd_dom_prob"/>
</dbReference>
<reference evidence="5" key="2">
    <citation type="journal article" date="2024" name="Nature">
        <title>Anoxygenic phototroph of the Chloroflexota uses a type I reaction centre.</title>
        <authorList>
            <person name="Tsuji J.M."/>
            <person name="Shaw N.A."/>
            <person name="Nagashima S."/>
            <person name="Venkiteswaran J.J."/>
            <person name="Schiff S.L."/>
            <person name="Watanabe T."/>
            <person name="Fukui M."/>
            <person name="Hanada S."/>
            <person name="Tank M."/>
            <person name="Neufeld J.D."/>
        </authorList>
    </citation>
    <scope>NUCLEOTIDE SEQUENCE</scope>
    <source>
        <strain evidence="5">L227-S17</strain>
    </source>
</reference>
<name>A0A8T7LYL8_9CHLR</name>
<protein>
    <submittedName>
        <fullName evidence="4">Zinc-ribbon domain containing protein</fullName>
    </submittedName>
</protein>
<proteinExistence type="predicted"/>
<keyword evidence="7" id="KW-1185">Reference proteome</keyword>
<dbReference type="InterPro" id="IPR026363">
    <property type="entry name" value="CxxC-x17-CxxC_dom"/>
</dbReference>
<dbReference type="Proteomes" id="UP000521676">
    <property type="component" value="Unassembled WGS sequence"/>
</dbReference>
<dbReference type="Pfam" id="PF23477">
    <property type="entry name" value="zf_Tbcl_2"/>
    <property type="match status" value="1"/>
</dbReference>
<gene>
    <name evidence="4" type="ORF">HXX08_01590</name>
    <name evidence="5" type="ORF">OZ401_002238</name>
</gene>
<accession>A0A8T7LYL8</accession>
<dbReference type="AlphaFoldDB" id="A0A8T7LYL8"/>
<evidence type="ECO:0000313" key="5">
    <source>
        <dbReference type="EMBL" id="WJW66440.1"/>
    </source>
</evidence>
<evidence type="ECO:0000313" key="4">
    <source>
        <dbReference type="EMBL" id="NWJ44549.1"/>
    </source>
</evidence>
<dbReference type="RefSeq" id="WP_341468326.1">
    <property type="nucleotide sequence ID" value="NZ_CP128399.1"/>
</dbReference>
<feature type="region of interest" description="Disordered" evidence="1">
    <location>
        <begin position="47"/>
        <end position="67"/>
    </location>
</feature>
<evidence type="ECO:0000313" key="6">
    <source>
        <dbReference type="Proteomes" id="UP000521676"/>
    </source>
</evidence>
<reference evidence="4 6" key="1">
    <citation type="submission" date="2020-06" db="EMBL/GenBank/DDBJ databases">
        <title>Anoxygenic phototrophic Chloroflexota member uses a Type I reaction center.</title>
        <authorList>
            <person name="Tsuji J.M."/>
            <person name="Shaw N.A."/>
            <person name="Nagashima S."/>
            <person name="Venkiteswaran J."/>
            <person name="Schiff S.L."/>
            <person name="Hanada S."/>
            <person name="Tank M."/>
            <person name="Neufeld J.D."/>
        </authorList>
    </citation>
    <scope>NUCLEOTIDE SEQUENCE [LARGE SCALE GENOMIC DNA]</scope>
    <source>
        <strain evidence="4">L227-S17</strain>
    </source>
</reference>
<evidence type="ECO:0000313" key="7">
    <source>
        <dbReference type="Proteomes" id="UP001431572"/>
    </source>
</evidence>
<feature type="domain" description="CxxC-x17-CxxC" evidence="3">
    <location>
        <begin position="66"/>
        <end position="101"/>
    </location>
</feature>
<sequence>MSFEDKTLQCRECGASFTWTAGEQEFYAQKGLVNIPSRCTDCRKARRSTGNFASSNSSDRSGRSERVRHPVTCASCGKQTTVPFVPKYDRPVFCSDCFDRSRTSAGAGASR</sequence>